<reference evidence="2" key="1">
    <citation type="submission" date="2021-01" db="EMBL/GenBank/DDBJ databases">
        <title>Genome public.</title>
        <authorList>
            <person name="Liu C."/>
            <person name="Sun Q."/>
        </authorList>
    </citation>
    <scope>NUCLEOTIDE SEQUENCE [LARGE SCALE GENOMIC DNA]</scope>
    <source>
        <strain evidence="2">YIM B02505</strain>
    </source>
</reference>
<dbReference type="Proteomes" id="UP000596739">
    <property type="component" value="Unassembled WGS sequence"/>
</dbReference>
<evidence type="ECO:0000313" key="2">
    <source>
        <dbReference type="Proteomes" id="UP000596739"/>
    </source>
</evidence>
<dbReference type="RefSeq" id="WP_200266632.1">
    <property type="nucleotide sequence ID" value="NZ_JAENHN010000010.1"/>
</dbReference>
<name>A0ABS1EKQ6_9CLOT</name>
<gene>
    <name evidence="1" type="ORF">JHL18_04725</name>
</gene>
<proteinExistence type="predicted"/>
<dbReference type="EMBL" id="JAENHN010000010">
    <property type="protein sequence ID" value="MBK1809945.1"/>
    <property type="molecule type" value="Genomic_DNA"/>
</dbReference>
<keyword evidence="2" id="KW-1185">Reference proteome</keyword>
<organism evidence="1 2">
    <name type="scientific">Clostridium yunnanense</name>
    <dbReference type="NCBI Taxonomy" id="2800325"/>
    <lineage>
        <taxon>Bacteria</taxon>
        <taxon>Bacillati</taxon>
        <taxon>Bacillota</taxon>
        <taxon>Clostridia</taxon>
        <taxon>Eubacteriales</taxon>
        <taxon>Clostridiaceae</taxon>
        <taxon>Clostridium</taxon>
    </lineage>
</organism>
<comment type="caution">
    <text evidence="1">The sequence shown here is derived from an EMBL/GenBank/DDBJ whole genome shotgun (WGS) entry which is preliminary data.</text>
</comment>
<evidence type="ECO:0000313" key="1">
    <source>
        <dbReference type="EMBL" id="MBK1809945.1"/>
    </source>
</evidence>
<protein>
    <submittedName>
        <fullName evidence="1">Uncharacterized protein</fullName>
    </submittedName>
</protein>
<sequence length="164" mass="18113">MVKLGVIEEIIISPSGLDGIAKIKFEDQIGVIFCYILLIKYYEPGERPQMVDAYTDSLDGAAALKVGAEVEFDISVIFVNKYESISKDEALGYKQPIFESSHTEINAEVNEVSDDYTMLCNIDGLGEGILVDCEIGTGDIEIGERIRFNGEIKAEPHIVMKTNI</sequence>
<accession>A0ABS1EKQ6</accession>